<dbReference type="KEGG" id="pseo:OM33_09090"/>
<evidence type="ECO:0000313" key="1">
    <source>
        <dbReference type="EMBL" id="AIY65291.1"/>
    </source>
</evidence>
<evidence type="ECO:0008006" key="3">
    <source>
        <dbReference type="Google" id="ProtNLM"/>
    </source>
</evidence>
<dbReference type="RefSeq" id="WP_038641045.1">
    <property type="nucleotide sequence ID" value="NZ_CP009888.1"/>
</dbReference>
<dbReference type="AlphaFoldDB" id="A0A0A7EGV1"/>
<keyword evidence="2" id="KW-1185">Reference proteome</keyword>
<dbReference type="InterPro" id="IPR009912">
    <property type="entry name" value="DUF1451"/>
</dbReference>
<reference evidence="1 2" key="1">
    <citation type="submission" date="2014-11" db="EMBL/GenBank/DDBJ databases">
        <title>Complete Genome Sequence of Pseudoalteromonas sp. Strain OCN003 Isolated from Kaneohe Bay, Oahu, Hawaii.</title>
        <authorList>
            <person name="Beurmann S."/>
            <person name="Videau P."/>
            <person name="Ushijima B."/>
            <person name="Smith A.M."/>
            <person name="Aeby G.S."/>
            <person name="Callahan S.M."/>
            <person name="Belcaid M."/>
        </authorList>
    </citation>
    <scope>NUCLEOTIDE SEQUENCE [LARGE SCALE GENOMIC DNA]</scope>
    <source>
        <strain evidence="1 2">OCN003</strain>
    </source>
</reference>
<evidence type="ECO:0000313" key="2">
    <source>
        <dbReference type="Proteomes" id="UP000030341"/>
    </source>
</evidence>
<dbReference type="EMBL" id="CP009888">
    <property type="protein sequence ID" value="AIY65291.1"/>
    <property type="molecule type" value="Genomic_DNA"/>
</dbReference>
<dbReference type="eggNOG" id="COG2888">
    <property type="taxonomic scope" value="Bacteria"/>
</dbReference>
<dbReference type="STRING" id="1348114.OM33_09090"/>
<proteinExistence type="predicted"/>
<protein>
    <recommendedName>
        <fullName evidence="3">Zinc ribbon-containing protein</fullName>
    </recommendedName>
</protein>
<name>A0A0A7EGV1_9GAMM</name>
<dbReference type="OrthoDB" id="3174978at2"/>
<gene>
    <name evidence="1" type="ORF">OM33_09090</name>
</gene>
<dbReference type="Proteomes" id="UP000030341">
    <property type="component" value="Chromosome 1"/>
</dbReference>
<dbReference type="Pfam" id="PF07295">
    <property type="entry name" value="DUF1451"/>
    <property type="match status" value="1"/>
</dbReference>
<accession>A0A0A7EGV1</accession>
<sequence>MKDSYNNYIKRFQSWLEDLSEHELKGIQKAFFDFQKELSAIGKYSKEQIQDYSYYLKRDLEEFKQLREKQKEQDLAGAEFNEEWWLALSHLVDKTQLEWSLILDDFEHNGIYKQGEWVSFGEFQCRECGEIKHFTHPSQLDACTECNAVEFHRIASAP</sequence>
<dbReference type="HOGENOM" id="CLU_101353_1_0_6"/>
<organism evidence="1 2">
    <name type="scientific">Pseudoalteromonas piratica</name>
    <dbReference type="NCBI Taxonomy" id="1348114"/>
    <lineage>
        <taxon>Bacteria</taxon>
        <taxon>Pseudomonadati</taxon>
        <taxon>Pseudomonadota</taxon>
        <taxon>Gammaproteobacteria</taxon>
        <taxon>Alteromonadales</taxon>
        <taxon>Pseudoalteromonadaceae</taxon>
        <taxon>Pseudoalteromonas</taxon>
    </lineage>
</organism>